<name>A0ABT6K3G9_9CYAN</name>
<evidence type="ECO:0000256" key="1">
    <source>
        <dbReference type="SAM" id="SignalP"/>
    </source>
</evidence>
<dbReference type="Pfam" id="PF07452">
    <property type="entry name" value="CHRD"/>
    <property type="match status" value="1"/>
</dbReference>
<organism evidence="3 4">
    <name type="scientific">Umezakia ovalisporum FSS-43</name>
    <dbReference type="NCBI Taxonomy" id="2740520"/>
    <lineage>
        <taxon>Bacteria</taxon>
        <taxon>Bacillati</taxon>
        <taxon>Cyanobacteriota</taxon>
        <taxon>Cyanophyceae</taxon>
        <taxon>Nostocales</taxon>
        <taxon>Nodulariaceae</taxon>
        <taxon>Umezakia</taxon>
    </lineage>
</organism>
<accession>A0ABT6K3G9</accession>
<gene>
    <name evidence="3" type="ORF">NWP19_09005</name>
</gene>
<feature type="signal peptide" evidence="1">
    <location>
        <begin position="1"/>
        <end position="22"/>
    </location>
</feature>
<evidence type="ECO:0000259" key="2">
    <source>
        <dbReference type="PROSITE" id="PS50933"/>
    </source>
</evidence>
<dbReference type="RefSeq" id="WP_280656901.1">
    <property type="nucleotide sequence ID" value="NZ_JANQDO010000064.1"/>
</dbReference>
<proteinExistence type="predicted"/>
<comment type="caution">
    <text evidence="3">The sequence shown here is derived from an EMBL/GenBank/DDBJ whole genome shotgun (WGS) entry which is preliminary data.</text>
</comment>
<dbReference type="Proteomes" id="UP001159371">
    <property type="component" value="Unassembled WGS sequence"/>
</dbReference>
<dbReference type="EMBL" id="JANQDO010000064">
    <property type="protein sequence ID" value="MDH6056915.1"/>
    <property type="molecule type" value="Genomic_DNA"/>
</dbReference>
<sequence length="139" mass="14562">MKTAFFLLLLAVVAFGLTPRRVAPMKLTATLSGQNEVPANNSTATGAFSGTYDSDSKVLTYEVTYQGLTPTMGHIHRGAPGQNGGVEIGFKDVSNSPIRGTATLTAAKADSLMAGLYYVNLHTQAFPGGEIRGNITPAK</sequence>
<protein>
    <submittedName>
        <fullName evidence="3">CHRD domain-containing protein</fullName>
    </submittedName>
</protein>
<keyword evidence="4" id="KW-1185">Reference proteome</keyword>
<dbReference type="InterPro" id="IPR010895">
    <property type="entry name" value="CHRD"/>
</dbReference>
<feature type="domain" description="CHRD" evidence="2">
    <location>
        <begin position="23"/>
        <end position="139"/>
    </location>
</feature>
<feature type="chain" id="PRO_5047491968" evidence="1">
    <location>
        <begin position="23"/>
        <end position="139"/>
    </location>
</feature>
<evidence type="ECO:0000313" key="3">
    <source>
        <dbReference type="EMBL" id="MDH6056915.1"/>
    </source>
</evidence>
<evidence type="ECO:0000313" key="4">
    <source>
        <dbReference type="Proteomes" id="UP001159371"/>
    </source>
</evidence>
<dbReference type="SMART" id="SM00754">
    <property type="entry name" value="CHRD"/>
    <property type="match status" value="1"/>
</dbReference>
<reference evidence="3 4" key="1">
    <citation type="journal article" date="2023" name="J. Phycol.">
        <title>Chrysosporum ovalisporum is synonymous with the true-branching cyanobacterium Umezakia natans (Nostocales/Aphanizomenonaceae).</title>
        <authorList>
            <person name="McGregor G.B."/>
            <person name="Sendall B.C."/>
            <person name="Niiyama Y."/>
            <person name="Tuji A."/>
            <person name="Willis A."/>
        </authorList>
    </citation>
    <scope>NUCLEOTIDE SEQUENCE [LARGE SCALE GENOMIC DNA]</scope>
    <source>
        <strain evidence="3 4">FSS-43</strain>
    </source>
</reference>
<keyword evidence="1" id="KW-0732">Signal</keyword>
<dbReference type="PROSITE" id="PS50933">
    <property type="entry name" value="CHRD"/>
    <property type="match status" value="1"/>
</dbReference>